<organism evidence="1 2">
    <name type="scientific">Pristionchus fissidentatus</name>
    <dbReference type="NCBI Taxonomy" id="1538716"/>
    <lineage>
        <taxon>Eukaryota</taxon>
        <taxon>Metazoa</taxon>
        <taxon>Ecdysozoa</taxon>
        <taxon>Nematoda</taxon>
        <taxon>Chromadorea</taxon>
        <taxon>Rhabditida</taxon>
        <taxon>Rhabditina</taxon>
        <taxon>Diplogasteromorpha</taxon>
        <taxon>Diplogasteroidea</taxon>
        <taxon>Neodiplogasteridae</taxon>
        <taxon>Pristionchus</taxon>
    </lineage>
</organism>
<name>A0AAV5VTX3_9BILA</name>
<protein>
    <submittedName>
        <fullName evidence="1">Uncharacterized protein</fullName>
    </submittedName>
</protein>
<feature type="non-terminal residue" evidence="1">
    <location>
        <position position="93"/>
    </location>
</feature>
<evidence type="ECO:0000313" key="2">
    <source>
        <dbReference type="Proteomes" id="UP001432322"/>
    </source>
</evidence>
<keyword evidence="2" id="KW-1185">Reference proteome</keyword>
<gene>
    <name evidence="1" type="ORF">PFISCL1PPCAC_14434</name>
</gene>
<proteinExistence type="predicted"/>
<accession>A0AAV5VTX3</accession>
<dbReference type="AlphaFoldDB" id="A0AAV5VTX3"/>
<reference evidence="1" key="1">
    <citation type="submission" date="2023-10" db="EMBL/GenBank/DDBJ databases">
        <title>Genome assembly of Pristionchus species.</title>
        <authorList>
            <person name="Yoshida K."/>
            <person name="Sommer R.J."/>
        </authorList>
    </citation>
    <scope>NUCLEOTIDE SEQUENCE</scope>
    <source>
        <strain evidence="1">RS5133</strain>
    </source>
</reference>
<evidence type="ECO:0000313" key="1">
    <source>
        <dbReference type="EMBL" id="GMT23137.1"/>
    </source>
</evidence>
<comment type="caution">
    <text evidence="1">The sequence shown here is derived from an EMBL/GenBank/DDBJ whole genome shotgun (WGS) entry which is preliminary data.</text>
</comment>
<dbReference type="EMBL" id="BTSY01000004">
    <property type="protein sequence ID" value="GMT23137.1"/>
    <property type="molecule type" value="Genomic_DNA"/>
</dbReference>
<sequence length="93" mass="10606">RRCRLDAIKKLLATSIEGQEVAPEIQRFSANIQSHSILHRIGENYGQLSALRRNGELKLRGIQMDGAVTAREEYEVVPCTYKFMNESVRIMIS</sequence>
<dbReference type="Proteomes" id="UP001432322">
    <property type="component" value="Unassembled WGS sequence"/>
</dbReference>
<feature type="non-terminal residue" evidence="1">
    <location>
        <position position="1"/>
    </location>
</feature>